<evidence type="ECO:0000313" key="2">
    <source>
        <dbReference type="Proteomes" id="UP000320055"/>
    </source>
</evidence>
<dbReference type="Proteomes" id="UP000320055">
    <property type="component" value="Unassembled WGS sequence"/>
</dbReference>
<protein>
    <recommendedName>
        <fullName evidence="3">Helix-turn-helix domain-containing protein</fullName>
    </recommendedName>
</protein>
<dbReference type="RefSeq" id="WP_186376166.1">
    <property type="nucleotide sequence ID" value="NZ_LR214031.1"/>
</dbReference>
<reference evidence="1 2" key="1">
    <citation type="submission" date="2019-01" db="EMBL/GenBank/DDBJ databases">
        <authorList>
            <person name="Brito A."/>
        </authorList>
    </citation>
    <scope>NUCLEOTIDE SEQUENCE [LARGE SCALE GENOMIC DNA]</scope>
    <source>
        <strain evidence="1">1</strain>
    </source>
</reference>
<proteinExistence type="predicted"/>
<dbReference type="AlphaFoldDB" id="A0A563VTT7"/>
<gene>
    <name evidence="1" type="ORF">H1P_2890005</name>
</gene>
<dbReference type="EMBL" id="CAACVJ010000211">
    <property type="protein sequence ID" value="VEP14789.1"/>
    <property type="molecule type" value="Genomic_DNA"/>
</dbReference>
<organism evidence="1 2">
    <name type="scientific">Hyella patelloides LEGE 07179</name>
    <dbReference type="NCBI Taxonomy" id="945734"/>
    <lineage>
        <taxon>Bacteria</taxon>
        <taxon>Bacillati</taxon>
        <taxon>Cyanobacteriota</taxon>
        <taxon>Cyanophyceae</taxon>
        <taxon>Pleurocapsales</taxon>
        <taxon>Hyellaceae</taxon>
        <taxon>Hyella</taxon>
    </lineage>
</organism>
<evidence type="ECO:0000313" key="1">
    <source>
        <dbReference type="EMBL" id="VEP14789.1"/>
    </source>
</evidence>
<name>A0A563VTT7_9CYAN</name>
<accession>A0A563VTT7</accession>
<keyword evidence="2" id="KW-1185">Reference proteome</keyword>
<evidence type="ECO:0008006" key="3">
    <source>
        <dbReference type="Google" id="ProtNLM"/>
    </source>
</evidence>
<sequence length="154" mass="17957">MYINTTEAASYLEISPRRLRKLLQEERVKGAYKCGNSWLIPLYKGMPQIIERQHGQRGTWKKKRKPKRTIVHINRNKIASNLNKNPEEREPIISVKGKKNTYVSQLEIPFPCRLIYRPDKSLDCGAKVWIEVLDYDLEKTLPLTTTQDSFPLSS</sequence>